<reference evidence="2" key="1">
    <citation type="journal article" date="2019" name="Int. J. Syst. Evol. Microbiol.">
        <title>The Global Catalogue of Microorganisms (GCM) 10K type strain sequencing project: providing services to taxonomists for standard genome sequencing and annotation.</title>
        <authorList>
            <consortium name="The Broad Institute Genomics Platform"/>
            <consortium name="The Broad Institute Genome Sequencing Center for Infectious Disease"/>
            <person name="Wu L."/>
            <person name="Ma J."/>
        </authorList>
    </citation>
    <scope>NUCLEOTIDE SEQUENCE [LARGE SCALE GENOMIC DNA]</scope>
    <source>
        <strain evidence="2">CGMCC 1.10188</strain>
    </source>
</reference>
<evidence type="ECO:0000313" key="1">
    <source>
        <dbReference type="EMBL" id="GGB64301.1"/>
    </source>
</evidence>
<sequence length="61" mass="6122">MAISTPAVPLGPRAPTRCRSWHMTCGDTDSGAAAARAAAPAGHPVIMLPGSGACLDSYQIS</sequence>
<comment type="caution">
    <text evidence="1">The sequence shown here is derived from an EMBL/GenBank/DDBJ whole genome shotgun (WGS) entry which is preliminary data.</text>
</comment>
<gene>
    <name evidence="1" type="ORF">GCM10011505_50950</name>
</gene>
<name>A0ABQ1JB94_9PROT</name>
<proteinExistence type="predicted"/>
<dbReference type="Proteomes" id="UP000603352">
    <property type="component" value="Unassembled WGS sequence"/>
</dbReference>
<evidence type="ECO:0000313" key="2">
    <source>
        <dbReference type="Proteomes" id="UP000603352"/>
    </source>
</evidence>
<evidence type="ECO:0008006" key="3">
    <source>
        <dbReference type="Google" id="ProtNLM"/>
    </source>
</evidence>
<dbReference type="EMBL" id="BMDZ01000184">
    <property type="protein sequence ID" value="GGB64301.1"/>
    <property type="molecule type" value="Genomic_DNA"/>
</dbReference>
<accession>A0ABQ1JB94</accession>
<organism evidence="1 2">
    <name type="scientific">Tistrella bauzanensis</name>
    <dbReference type="NCBI Taxonomy" id="657419"/>
    <lineage>
        <taxon>Bacteria</taxon>
        <taxon>Pseudomonadati</taxon>
        <taxon>Pseudomonadota</taxon>
        <taxon>Alphaproteobacteria</taxon>
        <taxon>Geminicoccales</taxon>
        <taxon>Geminicoccaceae</taxon>
        <taxon>Tistrella</taxon>
    </lineage>
</organism>
<keyword evidence="2" id="KW-1185">Reference proteome</keyword>
<protein>
    <recommendedName>
        <fullName evidence="3">Alpha/beta hydrolase</fullName>
    </recommendedName>
</protein>